<name>A0A938X2R2_9FIRM</name>
<keyword evidence="2" id="KW-1185">Reference proteome</keyword>
<reference evidence="1" key="2">
    <citation type="journal article" date="2021" name="Sci. Rep.">
        <title>The distribution of antibiotic resistance genes in chicken gut microbiota commensals.</title>
        <authorList>
            <person name="Juricova H."/>
            <person name="Matiasovicova J."/>
            <person name="Kubasova T."/>
            <person name="Cejkova D."/>
            <person name="Rychlik I."/>
        </authorList>
    </citation>
    <scope>NUCLEOTIDE SEQUENCE</scope>
    <source>
        <strain evidence="1">An559</strain>
    </source>
</reference>
<dbReference type="AlphaFoldDB" id="A0A938X2R2"/>
<dbReference type="Gene3D" id="3.20.20.80">
    <property type="entry name" value="Glycosidases"/>
    <property type="match status" value="1"/>
</dbReference>
<sequence>MTSCLVIYQNETAVHAKLTQELRSRGYEVTELNWRTTCLPQTNDTADLIVVEDAKHCPAGLKEYLYKALSNGKNVLVLGGVPFHEEYYAQDGEFLSLSALSAQFKEGGFSKRTLLDFSNPEVLSSFVPDTNNPDSKEVELTASLSVVAHESFAHCLRWYTDRFYINESFEAPVSFENDENVIGFFHCADAQTRIITIKLIQEDGLIYRACVTPEPTFSFSMLDAHDFTCMNGKRGEIPPLVNFKKVKKIQFGHALSHAYSCAGEHSFYIADLCAGTIPFLKPAKIAVDGLCPQYHFFPMNNMQSARVYEKQSILSPVPVPDASDIYSFSPRAQGLGVDHNRRSRFIPLIETIGADGLQSGFLAYMIVNRGTSPRPYALNGSALTVFTVNDESFYLNGGIDFVMQAVDAMCAPVLLVEGGTDSFIYQEEQTNGTVGALCSVKPGTDLSGYEIHVSAPGIEQVWPLSGGTVVSEQNGFSYLRAAMPFTPAEGAVCVTLVKDGVTKDRIVHSVSVYHPKPVEEHRFASLHPTDNEIMIDGKPVHFFGVNYMPCYDATLDDFYAFEHYVSSFSYDPDVIERDLSRIRAIGMNAVSIFYYFDPSVSSSNMLHLISRCQAHGLYVNLSIRPHANPFDFSKEEVEAMIKTYHFDENDTIVGYDIAWERYVGTYEPCYGNFNGRKSFDAAWRFFIKNRYGSEECAESLFGCALPRNEAGEVIGLSDDQLRHDGAHTKMAAAYRCCIDMEVRRAHVAACDFIRSIDKNHLISARSGDASTIPLVDPGIYGYDYDAMASGVDTLSPESYALSDDINSLWQGVFTNTYARYAKKNTVIQWMEFGKSIWTGSNFNDNTVMRNRQASYYRAFFDMLLAGHTAGAFCWWWFGGYRQGENSDFGIIDPDGSDRPVTKVIREYADRFIHAPALKPPAQYIKIDRDLHADGLRSVYQSVQPALFDAIRKQETLAFCDESFGCTSADVPLTEAGGMDAASCSPRYLDGFISSAWIKTNEQMFEVNNGGCVKIPKNTAFIVHLTMQNTTDALWLAAEGQGQVQLIAENACVNVLPLSEEKAKNESAVFVLSYDESFEGTVHAALHASGRTIFGERFVCTVVRV</sequence>
<accession>A0A938X2R2</accession>
<dbReference type="Proteomes" id="UP000774750">
    <property type="component" value="Unassembled WGS sequence"/>
</dbReference>
<gene>
    <name evidence="1" type="ORF">H6A12_00905</name>
</gene>
<dbReference type="RefSeq" id="WP_204443784.1">
    <property type="nucleotide sequence ID" value="NZ_JACJKY010000001.1"/>
</dbReference>
<reference evidence="1" key="1">
    <citation type="submission" date="2020-08" db="EMBL/GenBank/DDBJ databases">
        <authorList>
            <person name="Cejkova D."/>
            <person name="Kubasova T."/>
            <person name="Jahodarova E."/>
            <person name="Rychlik I."/>
        </authorList>
    </citation>
    <scope>NUCLEOTIDE SEQUENCE</scope>
    <source>
        <strain evidence="1">An559</strain>
    </source>
</reference>
<protein>
    <recommendedName>
        <fullName evidence="3">Glycoside hydrolase family 42 N-terminal domain-containing protein</fullName>
    </recommendedName>
</protein>
<dbReference type="InterPro" id="IPR017853">
    <property type="entry name" value="GH"/>
</dbReference>
<dbReference type="SUPFAM" id="SSF51445">
    <property type="entry name" value="(Trans)glycosidases"/>
    <property type="match status" value="1"/>
</dbReference>
<evidence type="ECO:0000313" key="1">
    <source>
        <dbReference type="EMBL" id="MBM6919727.1"/>
    </source>
</evidence>
<evidence type="ECO:0008006" key="3">
    <source>
        <dbReference type="Google" id="ProtNLM"/>
    </source>
</evidence>
<organism evidence="1 2">
    <name type="scientific">Merdimmobilis hominis</name>
    <dbReference type="NCBI Taxonomy" id="2897707"/>
    <lineage>
        <taxon>Bacteria</taxon>
        <taxon>Bacillati</taxon>
        <taxon>Bacillota</taxon>
        <taxon>Clostridia</taxon>
        <taxon>Eubacteriales</taxon>
        <taxon>Oscillospiraceae</taxon>
        <taxon>Merdimmobilis</taxon>
    </lineage>
</organism>
<proteinExistence type="predicted"/>
<comment type="caution">
    <text evidence="1">The sequence shown here is derived from an EMBL/GenBank/DDBJ whole genome shotgun (WGS) entry which is preliminary data.</text>
</comment>
<evidence type="ECO:0000313" key="2">
    <source>
        <dbReference type="Proteomes" id="UP000774750"/>
    </source>
</evidence>
<dbReference type="EMBL" id="JACJKY010000001">
    <property type="protein sequence ID" value="MBM6919727.1"/>
    <property type="molecule type" value="Genomic_DNA"/>
</dbReference>